<comment type="subcellular location">
    <subcellularLocation>
        <location evidence="1">Nucleus</location>
    </subcellularLocation>
</comment>
<evidence type="ECO:0000256" key="2">
    <source>
        <dbReference type="ARBA" id="ARBA00022737"/>
    </source>
</evidence>
<dbReference type="GO" id="GO:0005634">
    <property type="term" value="C:nucleus"/>
    <property type="evidence" value="ECO:0007669"/>
    <property type="project" value="UniProtKB-SubCell"/>
</dbReference>
<feature type="domain" description="Chromo" evidence="5">
    <location>
        <begin position="16"/>
        <end position="71"/>
    </location>
</feature>
<protein>
    <recommendedName>
        <fullName evidence="5">Chromo domain-containing protein</fullName>
    </recommendedName>
</protein>
<dbReference type="GO" id="GO:0005694">
    <property type="term" value="C:chromosome"/>
    <property type="evidence" value="ECO:0007669"/>
    <property type="project" value="UniProtKB-ARBA"/>
</dbReference>
<gene>
    <name evidence="6" type="primary">107368222</name>
</gene>
<name>T1KXJ5_TETUR</name>
<dbReference type="Pfam" id="PF00385">
    <property type="entry name" value="Chromo"/>
    <property type="match status" value="1"/>
</dbReference>
<evidence type="ECO:0000256" key="4">
    <source>
        <dbReference type="SAM" id="MobiDB-lite"/>
    </source>
</evidence>
<evidence type="ECO:0000313" key="6">
    <source>
        <dbReference type="EnsemblMetazoa" id="tetur26g00390.1"/>
    </source>
</evidence>
<keyword evidence="3" id="KW-0539">Nucleus</keyword>
<accession>T1KXJ5</accession>
<sequence>MSTSPTTNVSEEEEEWIVEKVLDKRSCKGQFEYLLQWKDNVTSWELADSLSCQDLIDEFEDQQRQLAVKRQESVETKSSSKKKKRRNSTSEPLNGFDRGLEPKKILGATHKNGEIMFLMKWRNTDEYELVPSSIANIKCPQLVIQFYQDHSVWSDAKNPDSPTAS</sequence>
<evidence type="ECO:0000256" key="1">
    <source>
        <dbReference type="ARBA" id="ARBA00004123"/>
    </source>
</evidence>
<dbReference type="InterPro" id="IPR023780">
    <property type="entry name" value="Chromo_domain"/>
</dbReference>
<proteinExistence type="predicted"/>
<evidence type="ECO:0000256" key="3">
    <source>
        <dbReference type="ARBA" id="ARBA00023242"/>
    </source>
</evidence>
<dbReference type="STRING" id="32264.T1KXJ5"/>
<evidence type="ECO:0000313" key="7">
    <source>
        <dbReference type="Proteomes" id="UP000015104"/>
    </source>
</evidence>
<feature type="region of interest" description="Disordered" evidence="4">
    <location>
        <begin position="67"/>
        <end position="101"/>
    </location>
</feature>
<dbReference type="PROSITE" id="PS50013">
    <property type="entry name" value="CHROMO_2"/>
    <property type="match status" value="2"/>
</dbReference>
<dbReference type="Proteomes" id="UP000015104">
    <property type="component" value="Unassembled WGS sequence"/>
</dbReference>
<dbReference type="InterPro" id="IPR016197">
    <property type="entry name" value="Chromo-like_dom_sf"/>
</dbReference>
<dbReference type="OrthoDB" id="6421498at2759"/>
<dbReference type="Pfam" id="PF01393">
    <property type="entry name" value="Chromo_shadow"/>
    <property type="match status" value="1"/>
</dbReference>
<dbReference type="FunFam" id="2.40.50.40:FF:000031">
    <property type="entry name" value="Heterochromatin protein 1"/>
    <property type="match status" value="1"/>
</dbReference>
<dbReference type="EnsemblMetazoa" id="tetur26g00390.1">
    <property type="protein sequence ID" value="tetur26g00390.1"/>
    <property type="gene ID" value="tetur26g00390"/>
</dbReference>
<feature type="domain" description="Chromo" evidence="5">
    <location>
        <begin position="100"/>
        <end position="158"/>
    </location>
</feature>
<dbReference type="SMART" id="SM00300">
    <property type="entry name" value="ChSh"/>
    <property type="match status" value="1"/>
</dbReference>
<dbReference type="EMBL" id="CAEY01000695">
    <property type="status" value="NOT_ANNOTATED_CDS"/>
    <property type="molecule type" value="Genomic_DNA"/>
</dbReference>
<reference evidence="7" key="1">
    <citation type="submission" date="2011-08" db="EMBL/GenBank/DDBJ databases">
        <authorList>
            <person name="Rombauts S."/>
        </authorList>
    </citation>
    <scope>NUCLEOTIDE SEQUENCE</scope>
    <source>
        <strain evidence="7">London</strain>
    </source>
</reference>
<dbReference type="AlphaFoldDB" id="T1KXJ5"/>
<dbReference type="SMART" id="SM00298">
    <property type="entry name" value="CHROMO"/>
    <property type="match status" value="2"/>
</dbReference>
<dbReference type="InterPro" id="IPR008251">
    <property type="entry name" value="Chromo_shadow_dom"/>
</dbReference>
<dbReference type="InterPro" id="IPR051219">
    <property type="entry name" value="Heterochromatin_chromo-domain"/>
</dbReference>
<dbReference type="Gene3D" id="2.40.50.40">
    <property type="match status" value="2"/>
</dbReference>
<keyword evidence="2" id="KW-0677">Repeat</keyword>
<dbReference type="SUPFAM" id="SSF54160">
    <property type="entry name" value="Chromo domain-like"/>
    <property type="match status" value="2"/>
</dbReference>
<dbReference type="eggNOG" id="KOG1911">
    <property type="taxonomic scope" value="Eukaryota"/>
</dbReference>
<keyword evidence="7" id="KW-1185">Reference proteome</keyword>
<dbReference type="InterPro" id="IPR000953">
    <property type="entry name" value="Chromo/chromo_shadow_dom"/>
</dbReference>
<reference evidence="6" key="2">
    <citation type="submission" date="2015-06" db="UniProtKB">
        <authorList>
            <consortium name="EnsemblMetazoa"/>
        </authorList>
    </citation>
    <scope>IDENTIFICATION</scope>
</reference>
<organism evidence="6 7">
    <name type="scientific">Tetranychus urticae</name>
    <name type="common">Two-spotted spider mite</name>
    <dbReference type="NCBI Taxonomy" id="32264"/>
    <lineage>
        <taxon>Eukaryota</taxon>
        <taxon>Metazoa</taxon>
        <taxon>Ecdysozoa</taxon>
        <taxon>Arthropoda</taxon>
        <taxon>Chelicerata</taxon>
        <taxon>Arachnida</taxon>
        <taxon>Acari</taxon>
        <taxon>Acariformes</taxon>
        <taxon>Trombidiformes</taxon>
        <taxon>Prostigmata</taxon>
        <taxon>Eleutherengona</taxon>
        <taxon>Raphignathae</taxon>
        <taxon>Tetranychoidea</taxon>
        <taxon>Tetranychidae</taxon>
        <taxon>Tetranychus</taxon>
    </lineage>
</organism>
<dbReference type="PANTHER" id="PTHR22812">
    <property type="entry name" value="CHROMOBOX PROTEIN"/>
    <property type="match status" value="1"/>
</dbReference>
<dbReference type="CDD" id="cd00034">
    <property type="entry name" value="CSD"/>
    <property type="match status" value="1"/>
</dbReference>
<dbReference type="KEGG" id="tut:107368222"/>
<dbReference type="HOGENOM" id="CLU_045874_1_2_1"/>
<evidence type="ECO:0000259" key="5">
    <source>
        <dbReference type="PROSITE" id="PS50013"/>
    </source>
</evidence>
<dbReference type="OMA" id="WRNTDEY"/>